<dbReference type="AlphaFoldDB" id="A0A0T5P7Q1"/>
<protein>
    <submittedName>
        <fullName evidence="1">Uncharacterized protein</fullName>
    </submittedName>
</protein>
<reference evidence="1 2" key="1">
    <citation type="submission" date="2015-04" db="EMBL/GenBank/DDBJ databases">
        <title>The draft genome sequence of Roseovarius indicus B108T.</title>
        <authorList>
            <person name="Li G."/>
            <person name="Lai Q."/>
            <person name="Shao Z."/>
            <person name="Yan P."/>
        </authorList>
    </citation>
    <scope>NUCLEOTIDE SEQUENCE [LARGE SCALE GENOMIC DNA]</scope>
    <source>
        <strain evidence="1 2">B108</strain>
    </source>
</reference>
<dbReference type="Proteomes" id="UP000051401">
    <property type="component" value="Unassembled WGS sequence"/>
</dbReference>
<organism evidence="1 2">
    <name type="scientific">Roseovarius indicus</name>
    <dbReference type="NCBI Taxonomy" id="540747"/>
    <lineage>
        <taxon>Bacteria</taxon>
        <taxon>Pseudomonadati</taxon>
        <taxon>Pseudomonadota</taxon>
        <taxon>Alphaproteobacteria</taxon>
        <taxon>Rhodobacterales</taxon>
        <taxon>Roseobacteraceae</taxon>
        <taxon>Roseovarius</taxon>
    </lineage>
</organism>
<accession>A0A0T5P7Q1</accession>
<dbReference type="EMBL" id="LAXI01000009">
    <property type="protein sequence ID" value="KRS17116.1"/>
    <property type="molecule type" value="Genomic_DNA"/>
</dbReference>
<comment type="caution">
    <text evidence="1">The sequence shown here is derived from an EMBL/GenBank/DDBJ whole genome shotgun (WGS) entry which is preliminary data.</text>
</comment>
<gene>
    <name evidence="1" type="ORF">XM52_14835</name>
</gene>
<dbReference type="PATRIC" id="fig|540747.5.peg.6050"/>
<sequence>MQIGREVDDGLGAAILLVGAQAADLTDDLAVGGEHVGTGRDGGVQLARALRARADRRGRRCAGAAFVFAGAAVRGVGVCGVAVVTRGRAAADACAGAGVCIGAHAGAVGADACAGICAHAHVCADTAHACICADTGICANACVSADTAEPLGLKGQRQG</sequence>
<keyword evidence="2" id="KW-1185">Reference proteome</keyword>
<proteinExistence type="predicted"/>
<evidence type="ECO:0000313" key="1">
    <source>
        <dbReference type="EMBL" id="KRS17116.1"/>
    </source>
</evidence>
<evidence type="ECO:0000313" key="2">
    <source>
        <dbReference type="Proteomes" id="UP000051401"/>
    </source>
</evidence>
<name>A0A0T5P7Q1_9RHOB</name>